<dbReference type="EMBL" id="JARYGZ010000001">
    <property type="protein sequence ID" value="MDH7638638.1"/>
    <property type="molecule type" value="Genomic_DNA"/>
</dbReference>
<proteinExistence type="predicted"/>
<dbReference type="Pfam" id="PF01213">
    <property type="entry name" value="CAP_N-CM"/>
    <property type="match status" value="1"/>
</dbReference>
<reference evidence="1" key="1">
    <citation type="submission" date="2023-04" db="EMBL/GenBank/DDBJ databases">
        <title>Sphingomonas sp. MAHUQ-71 isolated from rice field.</title>
        <authorList>
            <person name="Huq M.A."/>
        </authorList>
    </citation>
    <scope>NUCLEOTIDE SEQUENCE</scope>
    <source>
        <strain evidence="1">MAHUQ-71</strain>
    </source>
</reference>
<evidence type="ECO:0000313" key="2">
    <source>
        <dbReference type="Proteomes" id="UP001160625"/>
    </source>
</evidence>
<keyword evidence="2" id="KW-1185">Reference proteome</keyword>
<evidence type="ECO:0000313" key="1">
    <source>
        <dbReference type="EMBL" id="MDH7638638.1"/>
    </source>
</evidence>
<dbReference type="InterPro" id="IPR013992">
    <property type="entry name" value="Adenylate_cyclase-assoc_CAP_N"/>
</dbReference>
<name>A0ABT6N0M1_9SPHN</name>
<dbReference type="RefSeq" id="WP_281043925.1">
    <property type="nucleotide sequence ID" value="NZ_JARYGZ010000001.1"/>
</dbReference>
<gene>
    <name evidence="1" type="ORF">QGN17_07830</name>
</gene>
<comment type="caution">
    <text evidence="1">The sequence shown here is derived from an EMBL/GenBank/DDBJ whole genome shotgun (WGS) entry which is preliminary data.</text>
</comment>
<accession>A0ABT6N0M1</accession>
<organism evidence="1 2">
    <name type="scientific">Sphingomonas oryzagri</name>
    <dbReference type="NCBI Taxonomy" id="3042314"/>
    <lineage>
        <taxon>Bacteria</taxon>
        <taxon>Pseudomonadati</taxon>
        <taxon>Pseudomonadota</taxon>
        <taxon>Alphaproteobacteria</taxon>
        <taxon>Sphingomonadales</taxon>
        <taxon>Sphingomonadaceae</taxon>
        <taxon>Sphingomonas</taxon>
    </lineage>
</organism>
<protein>
    <submittedName>
        <fullName evidence="1">Uncharacterized protein</fullName>
    </submittedName>
</protein>
<dbReference type="Proteomes" id="UP001160625">
    <property type="component" value="Unassembled WGS sequence"/>
</dbReference>
<sequence length="61" mass="6362">MGRLEAAVERLERVARPSSVAGAAPAGDDGRLAALEARHAKLRDGAAQALARLDRLIEGKS</sequence>